<feature type="domain" description="ABC transporter" evidence="3">
    <location>
        <begin position="1"/>
        <end position="187"/>
    </location>
</feature>
<evidence type="ECO:0000256" key="1">
    <source>
        <dbReference type="ARBA" id="ARBA00022741"/>
    </source>
</evidence>
<dbReference type="PROSITE" id="PS50893">
    <property type="entry name" value="ABC_TRANSPORTER_2"/>
    <property type="match status" value="1"/>
</dbReference>
<dbReference type="Gene3D" id="3.40.50.300">
    <property type="entry name" value="P-loop containing nucleotide triphosphate hydrolases"/>
    <property type="match status" value="1"/>
</dbReference>
<keyword evidence="5" id="KW-1185">Reference proteome</keyword>
<protein>
    <submittedName>
        <fullName evidence="4">ATPase/permease component</fullName>
    </submittedName>
</protein>
<dbReference type="InterPro" id="IPR017871">
    <property type="entry name" value="ABC_transporter-like_CS"/>
</dbReference>
<evidence type="ECO:0000256" key="2">
    <source>
        <dbReference type="ARBA" id="ARBA00022840"/>
    </source>
</evidence>
<name>M9LGW5_PAEPP</name>
<dbReference type="PROSITE" id="PS00211">
    <property type="entry name" value="ABC_TRANSPORTER_1"/>
    <property type="match status" value="1"/>
</dbReference>
<gene>
    <name evidence="4" type="ORF">PPOP_1272</name>
</gene>
<dbReference type="OrthoDB" id="9802264at2"/>
<organism evidence="4 5">
    <name type="scientific">Paenibacillus popilliae ATCC 14706</name>
    <dbReference type="NCBI Taxonomy" id="1212764"/>
    <lineage>
        <taxon>Bacteria</taxon>
        <taxon>Bacillati</taxon>
        <taxon>Bacillota</taxon>
        <taxon>Bacilli</taxon>
        <taxon>Bacillales</taxon>
        <taxon>Paenibacillaceae</taxon>
        <taxon>Paenibacillus</taxon>
    </lineage>
</organism>
<dbReference type="PANTHER" id="PTHR43394">
    <property type="entry name" value="ATP-DEPENDENT PERMEASE MDL1, MITOCHONDRIAL"/>
    <property type="match status" value="1"/>
</dbReference>
<proteinExistence type="predicted"/>
<dbReference type="GO" id="GO:0005524">
    <property type="term" value="F:ATP binding"/>
    <property type="evidence" value="ECO:0007669"/>
    <property type="project" value="UniProtKB-KW"/>
</dbReference>
<sequence length="187" mass="20857">MVISKEGEIVGIVGPTGAGKTTILDVIMKFSLVDRGEVTLGHIPIQQIPYAVLRDEVTIVDQNPTLWNDTIYNNLLYAKQDASWEEIRRATQIAQIDRFIASLPNGYYTMVGERGIGLSGGEKQRLAIARAILRDPTVILFDEPISALDANTEMALSQELYKWFDGRTVMIVVHRLSTIKDADRILV</sequence>
<reference evidence="4 5" key="1">
    <citation type="submission" date="2012-10" db="EMBL/GenBank/DDBJ databases">
        <title>Draft Genome Sequence of Paenibacillus popilliae ATCC 14706T.</title>
        <authorList>
            <person name="Iiyama K."/>
            <person name="Mori K."/>
            <person name="Mon H."/>
            <person name="Chieda Y."/>
            <person name="Lee J.M."/>
            <person name="Kusakabe T."/>
            <person name="Tashiro K."/>
            <person name="Asano S."/>
            <person name="Yasunaga-Aoki C."/>
            <person name="Shimizu S."/>
        </authorList>
    </citation>
    <scope>NUCLEOTIDE SEQUENCE [LARGE SCALE GENOMIC DNA]</scope>
    <source>
        <strain evidence="4 5">ATCC 14706</strain>
    </source>
</reference>
<dbReference type="SMART" id="SM00382">
    <property type="entry name" value="AAA"/>
    <property type="match status" value="1"/>
</dbReference>
<keyword evidence="1" id="KW-0547">Nucleotide-binding</keyword>
<dbReference type="GO" id="GO:0090374">
    <property type="term" value="P:oligopeptide export from mitochondrion"/>
    <property type="evidence" value="ECO:0007669"/>
    <property type="project" value="TreeGrafter"/>
</dbReference>
<dbReference type="InterPro" id="IPR003593">
    <property type="entry name" value="AAA+_ATPase"/>
</dbReference>
<keyword evidence="2" id="KW-0067">ATP-binding</keyword>
<comment type="caution">
    <text evidence="4">The sequence shown here is derived from an EMBL/GenBank/DDBJ whole genome shotgun (WGS) entry which is preliminary data.</text>
</comment>
<dbReference type="SUPFAM" id="SSF52540">
    <property type="entry name" value="P-loop containing nucleoside triphosphate hydrolases"/>
    <property type="match status" value="1"/>
</dbReference>
<dbReference type="AlphaFoldDB" id="M9LGW5"/>
<evidence type="ECO:0000313" key="4">
    <source>
        <dbReference type="EMBL" id="GAC41915.1"/>
    </source>
</evidence>
<dbReference type="InterPro" id="IPR039421">
    <property type="entry name" value="Type_1_exporter"/>
</dbReference>
<dbReference type="GO" id="GO:0016887">
    <property type="term" value="F:ATP hydrolysis activity"/>
    <property type="evidence" value="ECO:0007669"/>
    <property type="project" value="InterPro"/>
</dbReference>
<dbReference type="GO" id="GO:0015421">
    <property type="term" value="F:ABC-type oligopeptide transporter activity"/>
    <property type="evidence" value="ECO:0007669"/>
    <property type="project" value="TreeGrafter"/>
</dbReference>
<dbReference type="Proteomes" id="UP000029453">
    <property type="component" value="Unassembled WGS sequence"/>
</dbReference>
<dbReference type="EMBL" id="BALG01000055">
    <property type="protein sequence ID" value="GAC41915.1"/>
    <property type="molecule type" value="Genomic_DNA"/>
</dbReference>
<dbReference type="RefSeq" id="WP_006285295.1">
    <property type="nucleotide sequence ID" value="NZ_BALG01000055.1"/>
</dbReference>
<dbReference type="InterPro" id="IPR027417">
    <property type="entry name" value="P-loop_NTPase"/>
</dbReference>
<dbReference type="Pfam" id="PF00005">
    <property type="entry name" value="ABC_tran"/>
    <property type="match status" value="1"/>
</dbReference>
<dbReference type="PANTHER" id="PTHR43394:SF1">
    <property type="entry name" value="ATP-BINDING CASSETTE SUB-FAMILY B MEMBER 10, MITOCHONDRIAL"/>
    <property type="match status" value="1"/>
</dbReference>
<evidence type="ECO:0000259" key="3">
    <source>
        <dbReference type="PROSITE" id="PS50893"/>
    </source>
</evidence>
<evidence type="ECO:0000313" key="5">
    <source>
        <dbReference type="Proteomes" id="UP000029453"/>
    </source>
</evidence>
<dbReference type="InterPro" id="IPR003439">
    <property type="entry name" value="ABC_transporter-like_ATP-bd"/>
</dbReference>
<accession>M9LGW5</accession>